<dbReference type="OrthoDB" id="303614at2759"/>
<dbReference type="GO" id="GO:0010181">
    <property type="term" value="F:FMN binding"/>
    <property type="evidence" value="ECO:0007669"/>
    <property type="project" value="InterPro"/>
</dbReference>
<dbReference type="GO" id="GO:0004733">
    <property type="term" value="F:pyridoxamine phosphate oxidase activity"/>
    <property type="evidence" value="ECO:0007669"/>
    <property type="project" value="UniProtKB-EC"/>
</dbReference>
<gene>
    <name evidence="13" type="ORF">BOX15_Mlig003193g1</name>
    <name evidence="11" type="ORF">BOX15_Mlig003193g2</name>
    <name evidence="12" type="ORF">BOX15_Mlig019143g3</name>
    <name evidence="15" type="ORF">BOX15_Mlig019143g4</name>
    <name evidence="14" type="ORF">BOX15_Mlig020220g1</name>
</gene>
<evidence type="ECO:0000256" key="9">
    <source>
        <dbReference type="ARBA" id="ARBA00023002"/>
    </source>
</evidence>
<dbReference type="EMBL" id="NIVC01000029">
    <property type="protein sequence ID" value="PAA93360.1"/>
    <property type="molecule type" value="Genomic_DNA"/>
</dbReference>
<evidence type="ECO:0000256" key="7">
    <source>
        <dbReference type="ARBA" id="ARBA00022630"/>
    </source>
</evidence>
<dbReference type="EMBL" id="NIVC01000029">
    <property type="protein sequence ID" value="PAA93358.1"/>
    <property type="molecule type" value="Genomic_DNA"/>
</dbReference>
<dbReference type="STRING" id="282301.A0A267E1U9"/>
<dbReference type="EMBL" id="NIVC01000100">
    <property type="protein sequence ID" value="PAA90907.1"/>
    <property type="molecule type" value="Genomic_DNA"/>
</dbReference>
<dbReference type="PANTHER" id="PTHR10851">
    <property type="entry name" value="PYRIDOXINE-5-PHOSPHATE OXIDASE"/>
    <property type="match status" value="1"/>
</dbReference>
<evidence type="ECO:0000256" key="1">
    <source>
        <dbReference type="ARBA" id="ARBA00001917"/>
    </source>
</evidence>
<evidence type="ECO:0000313" key="12">
    <source>
        <dbReference type="EMBL" id="PAA55541.1"/>
    </source>
</evidence>
<evidence type="ECO:0000256" key="5">
    <source>
        <dbReference type="ARBA" id="ARBA00007301"/>
    </source>
</evidence>
<evidence type="ECO:0000313" key="15">
    <source>
        <dbReference type="EMBL" id="PAA93360.1"/>
    </source>
</evidence>
<dbReference type="InterPro" id="IPR011576">
    <property type="entry name" value="Pyridox_Oxase_N"/>
</dbReference>
<evidence type="ECO:0000256" key="2">
    <source>
        <dbReference type="ARBA" id="ARBA00003691"/>
    </source>
</evidence>
<evidence type="ECO:0000259" key="10">
    <source>
        <dbReference type="Pfam" id="PF01243"/>
    </source>
</evidence>
<comment type="cofactor">
    <cofactor evidence="1">
        <name>FMN</name>
        <dbReference type="ChEBI" id="CHEBI:58210"/>
    </cofactor>
</comment>
<dbReference type="PANTHER" id="PTHR10851:SF0">
    <property type="entry name" value="PYRIDOXINE-5'-PHOSPHATE OXIDASE"/>
    <property type="match status" value="1"/>
</dbReference>
<evidence type="ECO:0000313" key="14">
    <source>
        <dbReference type="EMBL" id="PAA93358.1"/>
    </source>
</evidence>
<dbReference type="AlphaFoldDB" id="A0A267E1U9"/>
<dbReference type="Gene3D" id="2.30.110.10">
    <property type="entry name" value="Electron Transport, Fmn-binding Protein, Chain A"/>
    <property type="match status" value="1"/>
</dbReference>
<dbReference type="InterPro" id="IPR012349">
    <property type="entry name" value="Split_barrel_FMN-bd"/>
</dbReference>
<evidence type="ECO:0000313" key="13">
    <source>
        <dbReference type="EMBL" id="PAA90907.1"/>
    </source>
</evidence>
<keyword evidence="8" id="KW-0288">FMN</keyword>
<comment type="similarity">
    <text evidence="5">Belongs to the pyridoxamine 5'-phosphate oxidase family.</text>
</comment>
<organism evidence="11 16">
    <name type="scientific">Macrostomum lignano</name>
    <dbReference type="NCBI Taxonomy" id="282301"/>
    <lineage>
        <taxon>Eukaryota</taxon>
        <taxon>Metazoa</taxon>
        <taxon>Spiralia</taxon>
        <taxon>Lophotrochozoa</taxon>
        <taxon>Platyhelminthes</taxon>
        <taxon>Rhabditophora</taxon>
        <taxon>Macrostomorpha</taxon>
        <taxon>Macrostomida</taxon>
        <taxon>Macrostomidae</taxon>
        <taxon>Macrostomum</taxon>
    </lineage>
</organism>
<evidence type="ECO:0000256" key="3">
    <source>
        <dbReference type="ARBA" id="ARBA00004738"/>
    </source>
</evidence>
<comment type="pathway">
    <text evidence="3">Cofactor metabolism; pyridoxal 5'-phosphate salvage; pyridoxal 5'-phosphate from pyridoxamine 5'-phosphate: step 1/1.</text>
</comment>
<dbReference type="EMBL" id="NIVC01002739">
    <property type="protein sequence ID" value="PAA55538.1"/>
    <property type="molecule type" value="Genomic_DNA"/>
</dbReference>
<feature type="non-terminal residue" evidence="11">
    <location>
        <position position="1"/>
    </location>
</feature>
<reference evidence="11 16" key="1">
    <citation type="submission" date="2017-06" db="EMBL/GenBank/DDBJ databases">
        <title>A platform for efficient transgenesis in Macrostomum lignano, a flatworm model organism for stem cell research.</title>
        <authorList>
            <person name="Berezikov E."/>
        </authorList>
    </citation>
    <scope>NUCLEOTIDE SEQUENCE [LARGE SCALE GENOMIC DNA]</scope>
    <source>
        <strain evidence="11">DV1</strain>
        <tissue evidence="11">Whole organism</tissue>
    </source>
</reference>
<evidence type="ECO:0000256" key="4">
    <source>
        <dbReference type="ARBA" id="ARBA00005037"/>
    </source>
</evidence>
<dbReference type="EC" id="1.4.3.5" evidence="6"/>
<keyword evidence="9" id="KW-0560">Oxidoreductase</keyword>
<sequence length="228" mass="26377">PHTKPIRDPKDAISRGFSQPFCLFRRWQKDAARCGQFGNADTFVLATACPQSMTPSQRPMQLADVCDNSFLFLSTLHSRKGSQISQNKNVCLYFDWLPIGRHVTVAGETSMIRDRHVINSYFQKMFTPDLKCYFSAIDSNQSKVIDSEFKEKFQELRHKLAQYKDSKIPPPESMLLFKVEPNHFEFYENSKEVGNVRLTYARFVEGTPVDNRFTFCANPDWVIEQIAQ</sequence>
<evidence type="ECO:0000313" key="11">
    <source>
        <dbReference type="EMBL" id="PAA55538.1"/>
    </source>
</evidence>
<comment type="function">
    <text evidence="2">Catalyzes the oxidation of either pyridoxine 5'-phosphate (PNP) or pyridoxamine 5'-phosphate (PMP) into pyridoxal 5'-phosphate (PLP).</text>
</comment>
<keyword evidence="7" id="KW-0285">Flavoprotein</keyword>
<keyword evidence="16" id="KW-1185">Reference proteome</keyword>
<dbReference type="UniPathway" id="UPA01068">
    <property type="reaction ID" value="UER00304"/>
</dbReference>
<comment type="pathway">
    <text evidence="4">Cofactor metabolism; pyridoxal 5'-phosphate salvage; pyridoxal 5'-phosphate from pyridoxine 5'-phosphate: step 1/1.</text>
</comment>
<dbReference type="EMBL" id="NIVC01002739">
    <property type="protein sequence ID" value="PAA55541.1"/>
    <property type="molecule type" value="Genomic_DNA"/>
</dbReference>
<comment type="caution">
    <text evidence="11">The sequence shown here is derived from an EMBL/GenBank/DDBJ whole genome shotgun (WGS) entry which is preliminary data.</text>
</comment>
<dbReference type="Pfam" id="PF01243">
    <property type="entry name" value="PNPOx_N"/>
    <property type="match status" value="1"/>
</dbReference>
<accession>A0A267E1U9</accession>
<name>A0A267E1U9_9PLAT</name>
<proteinExistence type="inferred from homology"/>
<protein>
    <recommendedName>
        <fullName evidence="6">pyridoxal 5'-phosphate synthase</fullName>
        <ecNumber evidence="6">1.4.3.5</ecNumber>
    </recommendedName>
</protein>
<dbReference type="GO" id="GO:0008615">
    <property type="term" value="P:pyridoxine biosynthetic process"/>
    <property type="evidence" value="ECO:0007669"/>
    <property type="project" value="InterPro"/>
</dbReference>
<dbReference type="Proteomes" id="UP000215902">
    <property type="component" value="Unassembled WGS sequence"/>
</dbReference>
<evidence type="ECO:0000256" key="6">
    <source>
        <dbReference type="ARBA" id="ARBA00012801"/>
    </source>
</evidence>
<evidence type="ECO:0000256" key="8">
    <source>
        <dbReference type="ARBA" id="ARBA00022643"/>
    </source>
</evidence>
<feature type="domain" description="Pyridoxamine 5'-phosphate oxidase N-terminal" evidence="10">
    <location>
        <begin position="40"/>
        <end position="121"/>
    </location>
</feature>
<dbReference type="SUPFAM" id="SSF50475">
    <property type="entry name" value="FMN-binding split barrel"/>
    <property type="match status" value="1"/>
</dbReference>
<dbReference type="InterPro" id="IPR000659">
    <property type="entry name" value="Pyridox_Oxase"/>
</dbReference>
<evidence type="ECO:0000313" key="16">
    <source>
        <dbReference type="Proteomes" id="UP000215902"/>
    </source>
</evidence>